<feature type="compositionally biased region" description="Basic and acidic residues" evidence="1">
    <location>
        <begin position="383"/>
        <end position="402"/>
    </location>
</feature>
<sequence>MNKFYINLFIFLILPLGIFSSSFVLAEEAPEITFPVAELGNCKDKTECFAFCELPENEKNCLAFAKEHNLLSEEEIRIAEKVQSVGGGPGNCKSKDECEAYCDDVSNIEECLKFAEENDLMKGKDLEEARKVRDVLKSGGKLPGNCKNKNACESYCQDGEHMEECLAFAEQSGFLSSEELAQARKFMPLMKSGQTPGNCKSKDECEAYCENDANFEECITFAEKHDMIPEGDKKNIEAFKKAGGRGPGGCKGRQCETFCEQPDHQKACFEWAKENGLIDEEDIRHIEENRGQREGEFVGPGGCTGPEECMVYCKDNPEECKKFAPPQEEAGREMHRENEGERFNNRENSAPIEFRGEDNQFRNREESEFQHESGEQYQQEFQKQYDQEYKREYEEQREETLQRQDSSQGEQQFQ</sequence>
<feature type="chain" id="PRO_5032406521" evidence="2">
    <location>
        <begin position="27"/>
        <end position="414"/>
    </location>
</feature>
<comment type="caution">
    <text evidence="3">The sequence shown here is derived from an EMBL/GenBank/DDBJ whole genome shotgun (WGS) entry which is preliminary data.</text>
</comment>
<evidence type="ECO:0000256" key="1">
    <source>
        <dbReference type="SAM" id="MobiDB-lite"/>
    </source>
</evidence>
<protein>
    <submittedName>
        <fullName evidence="3">Uncharacterized protein</fullName>
    </submittedName>
</protein>
<evidence type="ECO:0000313" key="4">
    <source>
        <dbReference type="Proteomes" id="UP000033998"/>
    </source>
</evidence>
<reference evidence="3 4" key="1">
    <citation type="journal article" date="2015" name="Nature">
        <title>rRNA introns, odd ribosomes, and small enigmatic genomes across a large radiation of phyla.</title>
        <authorList>
            <person name="Brown C.T."/>
            <person name="Hug L.A."/>
            <person name="Thomas B.C."/>
            <person name="Sharon I."/>
            <person name="Castelle C.J."/>
            <person name="Singh A."/>
            <person name="Wilkins M.J."/>
            <person name="Williams K.H."/>
            <person name="Banfield J.F."/>
        </authorList>
    </citation>
    <scope>NUCLEOTIDE SEQUENCE [LARGE SCALE GENOMIC DNA]</scope>
</reference>
<dbReference type="AlphaFoldDB" id="A0A837HPM3"/>
<evidence type="ECO:0000313" key="3">
    <source>
        <dbReference type="EMBL" id="KKR00859.1"/>
    </source>
</evidence>
<dbReference type="EMBL" id="LBWE01000013">
    <property type="protein sequence ID" value="KKR00859.1"/>
    <property type="molecule type" value="Genomic_DNA"/>
</dbReference>
<evidence type="ECO:0000256" key="2">
    <source>
        <dbReference type="SAM" id="SignalP"/>
    </source>
</evidence>
<keyword evidence="2" id="KW-0732">Signal</keyword>
<proteinExistence type="predicted"/>
<feature type="compositionally biased region" description="Basic and acidic residues" evidence="1">
    <location>
        <begin position="354"/>
        <end position="374"/>
    </location>
</feature>
<gene>
    <name evidence="3" type="ORF">UT27_C0013G0007</name>
</gene>
<feature type="signal peptide" evidence="2">
    <location>
        <begin position="1"/>
        <end position="26"/>
    </location>
</feature>
<feature type="compositionally biased region" description="Basic and acidic residues" evidence="1">
    <location>
        <begin position="329"/>
        <end position="345"/>
    </location>
</feature>
<organism evidence="3 4">
    <name type="scientific">Candidatus Nomurabacteria bacterium GW2011_GWD2_39_12</name>
    <dbReference type="NCBI Taxonomy" id="1618759"/>
    <lineage>
        <taxon>Bacteria</taxon>
        <taxon>Candidatus Nomuraibacteriota</taxon>
    </lineage>
</organism>
<name>A0A837HPM3_9BACT</name>
<dbReference type="Proteomes" id="UP000033998">
    <property type="component" value="Unassembled WGS sequence"/>
</dbReference>
<feature type="region of interest" description="Disordered" evidence="1">
    <location>
        <begin position="324"/>
        <end position="414"/>
    </location>
</feature>
<accession>A0A837HPM3</accession>